<dbReference type="EMBL" id="CP014864">
    <property type="protein sequence ID" value="AMX02244.1"/>
    <property type="molecule type" value="Genomic_DNA"/>
</dbReference>
<proteinExistence type="predicted"/>
<feature type="compositionally biased region" description="Polar residues" evidence="1">
    <location>
        <begin position="44"/>
        <end position="54"/>
    </location>
</feature>
<name>A0A143HKJ2_MICTH</name>
<protein>
    <submittedName>
        <fullName evidence="2">Uncharacterized protein</fullName>
    </submittedName>
</protein>
<evidence type="ECO:0000313" key="3">
    <source>
        <dbReference type="Proteomes" id="UP000076077"/>
    </source>
</evidence>
<dbReference type="AlphaFoldDB" id="A0A143HKJ2"/>
<evidence type="ECO:0000313" key="2">
    <source>
        <dbReference type="EMBL" id="AMX02244.1"/>
    </source>
</evidence>
<feature type="region of interest" description="Disordered" evidence="1">
    <location>
        <begin position="40"/>
        <end position="63"/>
    </location>
</feature>
<keyword evidence="3" id="KW-1185">Reference proteome</keyword>
<organism evidence="2 3">
    <name type="scientific">Microbulbifer thermotolerans</name>
    <dbReference type="NCBI Taxonomy" id="252514"/>
    <lineage>
        <taxon>Bacteria</taxon>
        <taxon>Pseudomonadati</taxon>
        <taxon>Pseudomonadota</taxon>
        <taxon>Gammaproteobacteria</taxon>
        <taxon>Cellvibrionales</taxon>
        <taxon>Microbulbiferaceae</taxon>
        <taxon>Microbulbifer</taxon>
    </lineage>
</organism>
<accession>A0A143HKJ2</accession>
<dbReference type="Proteomes" id="UP000076077">
    <property type="component" value="Chromosome"/>
</dbReference>
<gene>
    <name evidence="2" type="ORF">A3224_06290</name>
</gene>
<sequence>MIAELTSFMEEAQLNRKIPLLLLIPVLTLSLGACERRAEKESQSEAMSEMKQNSAEAEQPPAQAEELVWVFEGRGNRQCEGGGLSLEESRAKLADSGVEVEESRCATRTDRMYPAVCGAPTGDILMHLIPMDALDAALELGFDPADQIQYQQRGSCPDNDS</sequence>
<dbReference type="KEGG" id="mthd:A3224_06290"/>
<dbReference type="STRING" id="252514.A3224_06290"/>
<evidence type="ECO:0000256" key="1">
    <source>
        <dbReference type="SAM" id="MobiDB-lite"/>
    </source>
</evidence>
<reference evidence="3" key="1">
    <citation type="submission" date="2016-03" db="EMBL/GenBank/DDBJ databases">
        <authorList>
            <person name="Lee Y.-S."/>
            <person name="Choi Y.-L."/>
        </authorList>
    </citation>
    <scope>NUCLEOTIDE SEQUENCE [LARGE SCALE GENOMIC DNA]</scope>
    <source>
        <strain evidence="3">DAU221</strain>
    </source>
</reference>